<dbReference type="Gene3D" id="3.50.50.60">
    <property type="entry name" value="FAD/NAD(P)-binding domain"/>
    <property type="match status" value="1"/>
</dbReference>
<dbReference type="Pfam" id="PF01494">
    <property type="entry name" value="FAD_binding_3"/>
    <property type="match status" value="1"/>
</dbReference>
<dbReference type="PRINTS" id="PR00420">
    <property type="entry name" value="RNGMNOXGNASE"/>
</dbReference>
<evidence type="ECO:0000313" key="7">
    <source>
        <dbReference type="Proteomes" id="UP000294847"/>
    </source>
</evidence>
<name>A0A4P7NEI4_PYROR</name>
<dbReference type="SUPFAM" id="SSF51905">
    <property type="entry name" value="FAD/NAD(P)-binding domain"/>
    <property type="match status" value="1"/>
</dbReference>
<evidence type="ECO:0000256" key="4">
    <source>
        <dbReference type="ARBA" id="ARBA00023002"/>
    </source>
</evidence>
<dbReference type="PANTHER" id="PTHR43004">
    <property type="entry name" value="TRK SYSTEM POTASSIUM UPTAKE PROTEIN"/>
    <property type="match status" value="1"/>
</dbReference>
<proteinExistence type="predicted"/>
<dbReference type="InterPro" id="IPR036188">
    <property type="entry name" value="FAD/NAD-bd_sf"/>
</dbReference>
<dbReference type="Proteomes" id="UP000294847">
    <property type="component" value="Chromosome 4"/>
</dbReference>
<gene>
    <name evidence="6" type="ORF">PoMZ_07209</name>
</gene>
<comment type="cofactor">
    <cofactor evidence="1">
        <name>FAD</name>
        <dbReference type="ChEBI" id="CHEBI:57692"/>
    </cofactor>
</comment>
<evidence type="ECO:0000256" key="1">
    <source>
        <dbReference type="ARBA" id="ARBA00001974"/>
    </source>
</evidence>
<dbReference type="GO" id="GO:0071949">
    <property type="term" value="F:FAD binding"/>
    <property type="evidence" value="ECO:0007669"/>
    <property type="project" value="InterPro"/>
</dbReference>
<dbReference type="EMBL" id="CP034207">
    <property type="protein sequence ID" value="QBZ60270.1"/>
    <property type="molecule type" value="Genomic_DNA"/>
</dbReference>
<dbReference type="PANTHER" id="PTHR43004:SF19">
    <property type="entry name" value="BINDING MONOOXYGENASE, PUTATIVE (JCVI)-RELATED"/>
    <property type="match status" value="1"/>
</dbReference>
<keyword evidence="3" id="KW-0274">FAD</keyword>
<evidence type="ECO:0000259" key="5">
    <source>
        <dbReference type="Pfam" id="PF01494"/>
    </source>
</evidence>
<accession>A0A4P7NEI4</accession>
<evidence type="ECO:0000256" key="2">
    <source>
        <dbReference type="ARBA" id="ARBA00022630"/>
    </source>
</evidence>
<dbReference type="InterPro" id="IPR002938">
    <property type="entry name" value="FAD-bd"/>
</dbReference>
<feature type="domain" description="FAD-binding" evidence="5">
    <location>
        <begin position="70"/>
        <end position="421"/>
    </location>
</feature>
<dbReference type="Gene3D" id="3.30.9.10">
    <property type="entry name" value="D-Amino Acid Oxidase, subunit A, domain 2"/>
    <property type="match status" value="1"/>
</dbReference>
<organism evidence="6 7">
    <name type="scientific">Pyricularia oryzae</name>
    <name type="common">Rice blast fungus</name>
    <name type="synonym">Magnaporthe oryzae</name>
    <dbReference type="NCBI Taxonomy" id="318829"/>
    <lineage>
        <taxon>Eukaryota</taxon>
        <taxon>Fungi</taxon>
        <taxon>Dikarya</taxon>
        <taxon>Ascomycota</taxon>
        <taxon>Pezizomycotina</taxon>
        <taxon>Sordariomycetes</taxon>
        <taxon>Sordariomycetidae</taxon>
        <taxon>Magnaporthales</taxon>
        <taxon>Pyriculariaceae</taxon>
        <taxon>Pyricularia</taxon>
    </lineage>
</organism>
<sequence length="583" mass="62680">MVSSPAVYGNFVSGWYGARASSGPHGVAALSHLVHPSDLHDQDLGEKYWAQASTTLIPMPNSEHELDHQVDLVVVGGGPTGLLSALLASRLGLTVSVLGLTMSHSDAKPGPLELGGADALNARTQQYLEIVGILDELLPKGLKCNTSSTFADGQFKSRQSHWWTGLQHCQHKNFLMLGQPAIEATLLARLDAPAAVHYSERATAAAEDDAGVTIHTSAGRAVRARYAVAADGARSTLRAALGIPFAGTEPEMRWAVLDAFVDTDLPVRRSEIVTFELRGQSRVAWIPRERGMARFYVLLDGGEVTQQRAEASIGEHLAPHRVEFVRTEWFSAFDVKERIAETFISRNGAGRIILAGDAAHVHSVNGGQGLNTGIADAFALAWRLALVVNNDKSANLTPDAAARLMGSYDAERRRTAEGVIDVAARLVRNTIGSAEEYVSTMEKNAGYITGMGVMYDGMTSALVVEGEQMGVWKAGRRCPDILLSRPGGQETRLYAEVTYGSYLILGIGGVDTGSEFVDFSTRFSLFSSAQGCKNSGAPQANSFVGEDIKESDKFVVVVRPDMYIGFVGAGDSWKEYMGEIFKG</sequence>
<keyword evidence="4" id="KW-0560">Oxidoreductase</keyword>
<dbReference type="SUPFAM" id="SSF54373">
    <property type="entry name" value="FAD-linked reductases, C-terminal domain"/>
    <property type="match status" value="1"/>
</dbReference>
<evidence type="ECO:0000256" key="3">
    <source>
        <dbReference type="ARBA" id="ARBA00022827"/>
    </source>
</evidence>
<keyword evidence="2" id="KW-0285">Flavoprotein</keyword>
<dbReference type="AlphaFoldDB" id="A0A4P7NEI4"/>
<dbReference type="InterPro" id="IPR050641">
    <property type="entry name" value="RIFMO-like"/>
</dbReference>
<protein>
    <recommendedName>
        <fullName evidence="5">FAD-binding domain-containing protein</fullName>
    </recommendedName>
</protein>
<dbReference type="GO" id="GO:0016709">
    <property type="term" value="F:oxidoreductase activity, acting on paired donors, with incorporation or reduction of molecular oxygen, NAD(P)H as one donor, and incorporation of one atom of oxygen"/>
    <property type="evidence" value="ECO:0007669"/>
    <property type="project" value="UniProtKB-ARBA"/>
</dbReference>
<evidence type="ECO:0000313" key="6">
    <source>
        <dbReference type="EMBL" id="QBZ60270.1"/>
    </source>
</evidence>
<reference evidence="6 7" key="1">
    <citation type="journal article" date="2019" name="Mol. Biol. Evol.">
        <title>Blast fungal genomes show frequent chromosomal changes, gene gains and losses, and effector gene turnover.</title>
        <authorList>
            <person name="Gomez Luciano L.B."/>
            <person name="Jason Tsai I."/>
            <person name="Chuma I."/>
            <person name="Tosa Y."/>
            <person name="Chen Y.H."/>
            <person name="Li J.Y."/>
            <person name="Li M.Y."/>
            <person name="Jade Lu M.Y."/>
            <person name="Nakayashiki H."/>
            <person name="Li W.H."/>
        </authorList>
    </citation>
    <scope>NUCLEOTIDE SEQUENCE [LARGE SCALE GENOMIC DNA]</scope>
    <source>
        <strain evidence="6">MZ5-1-6</strain>
    </source>
</reference>